<dbReference type="EMBL" id="LRGB01003056">
    <property type="protein sequence ID" value="KZS04785.1"/>
    <property type="molecule type" value="Genomic_DNA"/>
</dbReference>
<accession>A0A162D9Y9</accession>
<reference evidence="2 3" key="1">
    <citation type="submission" date="2016-03" db="EMBL/GenBank/DDBJ databases">
        <title>EvidentialGene: Evidence-directed Construction of Genes on Genomes.</title>
        <authorList>
            <person name="Gilbert D.G."/>
            <person name="Choi J.-H."/>
            <person name="Mockaitis K."/>
            <person name="Colbourne J."/>
            <person name="Pfrender M."/>
        </authorList>
    </citation>
    <scope>NUCLEOTIDE SEQUENCE [LARGE SCALE GENOMIC DNA]</scope>
    <source>
        <strain evidence="2 3">Xinb3</strain>
        <tissue evidence="2">Complete organism</tissue>
    </source>
</reference>
<proteinExistence type="predicted"/>
<keyword evidence="3" id="KW-1185">Reference proteome</keyword>
<name>A0A162D9Y9_9CRUS</name>
<feature type="compositionally biased region" description="Basic and acidic residues" evidence="1">
    <location>
        <begin position="75"/>
        <end position="91"/>
    </location>
</feature>
<sequence length="91" mass="10037">MATAPIRGRSDVQAMTTTTTKSQSRFAQSFDARRSLYSQTLDAQLFLPMAANHCITQSASVLARQCRALLASDSQKTKERGDERDRSLANV</sequence>
<dbReference type="Proteomes" id="UP000076858">
    <property type="component" value="Unassembled WGS sequence"/>
</dbReference>
<organism evidence="2 3">
    <name type="scientific">Daphnia magna</name>
    <dbReference type="NCBI Taxonomy" id="35525"/>
    <lineage>
        <taxon>Eukaryota</taxon>
        <taxon>Metazoa</taxon>
        <taxon>Ecdysozoa</taxon>
        <taxon>Arthropoda</taxon>
        <taxon>Crustacea</taxon>
        <taxon>Branchiopoda</taxon>
        <taxon>Diplostraca</taxon>
        <taxon>Cladocera</taxon>
        <taxon>Anomopoda</taxon>
        <taxon>Daphniidae</taxon>
        <taxon>Daphnia</taxon>
    </lineage>
</organism>
<dbReference type="AlphaFoldDB" id="A0A162D9Y9"/>
<feature type="compositionally biased region" description="Polar residues" evidence="1">
    <location>
        <begin position="13"/>
        <end position="22"/>
    </location>
</feature>
<protein>
    <submittedName>
        <fullName evidence="2">Uncharacterized protein</fullName>
    </submittedName>
</protein>
<evidence type="ECO:0000313" key="2">
    <source>
        <dbReference type="EMBL" id="KZS04785.1"/>
    </source>
</evidence>
<feature type="region of interest" description="Disordered" evidence="1">
    <location>
        <begin position="1"/>
        <end position="22"/>
    </location>
</feature>
<feature type="region of interest" description="Disordered" evidence="1">
    <location>
        <begin position="72"/>
        <end position="91"/>
    </location>
</feature>
<gene>
    <name evidence="2" type="ORF">APZ42_032174</name>
</gene>
<evidence type="ECO:0000256" key="1">
    <source>
        <dbReference type="SAM" id="MobiDB-lite"/>
    </source>
</evidence>
<evidence type="ECO:0000313" key="3">
    <source>
        <dbReference type="Proteomes" id="UP000076858"/>
    </source>
</evidence>
<comment type="caution">
    <text evidence="2">The sequence shown here is derived from an EMBL/GenBank/DDBJ whole genome shotgun (WGS) entry which is preliminary data.</text>
</comment>